<comment type="subcellular location">
    <subcellularLocation>
        <location evidence="2">Cytoplasm</location>
        <location evidence="2">P-body</location>
    </subcellularLocation>
    <subcellularLocation>
        <location evidence="1">Nucleus</location>
    </subcellularLocation>
</comment>
<organism evidence="9 10">
    <name type="scientific">Phanerochaete carnosa (strain HHB-10118-sp)</name>
    <name type="common">White-rot fungus</name>
    <name type="synonym">Peniophora carnosa</name>
    <dbReference type="NCBI Taxonomy" id="650164"/>
    <lineage>
        <taxon>Eukaryota</taxon>
        <taxon>Fungi</taxon>
        <taxon>Dikarya</taxon>
        <taxon>Basidiomycota</taxon>
        <taxon>Agaricomycotina</taxon>
        <taxon>Agaricomycetes</taxon>
        <taxon>Polyporales</taxon>
        <taxon>Phanerochaetaceae</taxon>
        <taxon>Phanerochaete</taxon>
    </lineage>
</organism>
<protein>
    <recommendedName>
        <fullName evidence="8">mRNA decay factor PAT1 domain-containing protein</fullName>
    </recommendedName>
</protein>
<gene>
    <name evidence="9" type="ORF">PHACADRAFT_264464</name>
</gene>
<evidence type="ECO:0000256" key="3">
    <source>
        <dbReference type="ARBA" id="ARBA00009138"/>
    </source>
</evidence>
<feature type="region of interest" description="Disordered" evidence="7">
    <location>
        <begin position="325"/>
        <end position="373"/>
    </location>
</feature>
<dbReference type="Proteomes" id="UP000008370">
    <property type="component" value="Unassembled WGS sequence"/>
</dbReference>
<keyword evidence="5" id="KW-0694">RNA-binding</keyword>
<reference evidence="9 10" key="1">
    <citation type="journal article" date="2012" name="BMC Genomics">
        <title>Comparative genomics of the white-rot fungi, Phanerochaete carnosa and P. chrysosporium, to elucidate the genetic basis of the distinct wood types they colonize.</title>
        <authorList>
            <person name="Suzuki H."/>
            <person name="MacDonald J."/>
            <person name="Syed K."/>
            <person name="Salamov A."/>
            <person name="Hori C."/>
            <person name="Aerts A."/>
            <person name="Henrissat B."/>
            <person name="Wiebenga A."/>
            <person name="vanKuyk P.A."/>
            <person name="Barry K."/>
            <person name="Lindquist E."/>
            <person name="LaButti K."/>
            <person name="Lapidus A."/>
            <person name="Lucas S."/>
            <person name="Coutinho P."/>
            <person name="Gong Y."/>
            <person name="Samejima M."/>
            <person name="Mahadevan R."/>
            <person name="Abou-Zaid M."/>
            <person name="de Vries R.P."/>
            <person name="Igarashi K."/>
            <person name="Yadav J.S."/>
            <person name="Grigoriev I.V."/>
            <person name="Master E.R."/>
        </authorList>
    </citation>
    <scope>NUCLEOTIDE SEQUENCE [LARGE SCALE GENOMIC DNA]</scope>
    <source>
        <strain evidence="9 10">HHB-10118-sp</strain>
    </source>
</reference>
<evidence type="ECO:0000256" key="2">
    <source>
        <dbReference type="ARBA" id="ARBA00004201"/>
    </source>
</evidence>
<feature type="region of interest" description="Disordered" evidence="7">
    <location>
        <begin position="1"/>
        <end position="31"/>
    </location>
</feature>
<dbReference type="InterPro" id="IPR019167">
    <property type="entry name" value="PAT1_dom"/>
</dbReference>
<dbReference type="PANTHER" id="PTHR21551:SF0">
    <property type="entry name" value="PROTEIN ASSOCIATED WITH TOPO II RELATED-1, ISOFORM A"/>
    <property type="match status" value="1"/>
</dbReference>
<dbReference type="InterPro" id="IPR039900">
    <property type="entry name" value="Pat1-like"/>
</dbReference>
<feature type="compositionally biased region" description="Polar residues" evidence="7">
    <location>
        <begin position="331"/>
        <end position="340"/>
    </location>
</feature>
<accession>K5UK72</accession>
<evidence type="ECO:0000256" key="4">
    <source>
        <dbReference type="ARBA" id="ARBA00022490"/>
    </source>
</evidence>
<comment type="similarity">
    <text evidence="3">Belongs to the PAT1 family.</text>
</comment>
<keyword evidence="4" id="KW-0963">Cytoplasm</keyword>
<feature type="domain" description="mRNA decay factor PAT1" evidence="8">
    <location>
        <begin position="1"/>
        <end position="952"/>
    </location>
</feature>
<evidence type="ECO:0000256" key="7">
    <source>
        <dbReference type="SAM" id="MobiDB-lite"/>
    </source>
</evidence>
<dbReference type="InParanoid" id="K5UK72"/>
<feature type="region of interest" description="Disordered" evidence="7">
    <location>
        <begin position="212"/>
        <end position="273"/>
    </location>
</feature>
<evidence type="ECO:0000313" key="9">
    <source>
        <dbReference type="EMBL" id="EKM49996.1"/>
    </source>
</evidence>
<dbReference type="GO" id="GO:0000932">
    <property type="term" value="C:P-body"/>
    <property type="evidence" value="ECO:0007669"/>
    <property type="project" value="UniProtKB-SubCell"/>
</dbReference>
<dbReference type="GO" id="GO:0000290">
    <property type="term" value="P:deadenylation-dependent decapping of nuclear-transcribed mRNA"/>
    <property type="evidence" value="ECO:0007669"/>
    <property type="project" value="InterPro"/>
</dbReference>
<dbReference type="KEGG" id="pco:PHACADRAFT_264464"/>
<evidence type="ECO:0000256" key="5">
    <source>
        <dbReference type="ARBA" id="ARBA00022884"/>
    </source>
</evidence>
<proteinExistence type="inferred from homology"/>
<dbReference type="RefSeq" id="XP_007401192.1">
    <property type="nucleotide sequence ID" value="XM_007401130.1"/>
</dbReference>
<dbReference type="Pfam" id="PF09770">
    <property type="entry name" value="PAT1"/>
    <property type="match status" value="1"/>
</dbReference>
<keyword evidence="10" id="KW-1185">Reference proteome</keyword>
<feature type="compositionally biased region" description="Basic and acidic residues" evidence="7">
    <location>
        <begin position="90"/>
        <end position="101"/>
    </location>
</feature>
<sequence length="958" mass="108636">MSFFGFDQPNSLEDEKRRFLESGGQAAQQGDVAVYTWGEESYDGLGDALQEGGDELNDETFGVGEVGKDFDFSHQALPTDGPLVGLSRAKPRESSPPHQEYRPQQQQQAAQPNASSRPVDSLWENKSPFSLLPKISGSKAAFEHHHMPAPAPAHAPSSMKFSPFDALSDASVSSAMPNRQQQPVTLSLGANQTHGVRTLEEIEAEMREAFAAQRLQSQSPSQQQLYAQGSVRSSSAQRHVPPQYAVGNTPPPRMHPQHAQSPRFQQQQQQQQQIHLLQQQQQQMQLLELQELRDRQQHAELEHLQEQLRLEELERHRQQQLRAQVQQNAQMLQHQRQASGGTPIGEMPYRRQPVHPRSGTPSRHQQQQQGQHMEVPFQQSMQYLPREIQMQQRLLAEMAQAEFLHSLQGTPVPEGRNEQEMHEMLRAEAMRKIMEAERMEEKRKRKLEKIRYMSRYNDLMTQSDKDFITRIQVSQLVTQDPYNDDFYAQVYGALVRQKMGLDAPQALLRFGSGGGVGLGFHQVKGGRRPSAMQRMEAQVERIVNNARMREKEKTSLNSLQGALGKTAGRSYKAAPRQLLQVEGPGTSPTLSPAHAHISRVDTRKVADTEGVAKEAARIGAEALSGHDEQELVRKDPLLLKAALMIVERCIDILMTLDGQRDHLPEEDGEALQTWTAEHNQLIDNLWDGLRVMVPLETSNPHPFISILMPLKGKKMLPRVQRYFDMSRNLTVLTLLVACFSQLDVVRDSHLIDHLEDSPARKEALMHWDNFYFLQTHYVLHVAGKCSLRIITGLLGLFLERNDVVTMAQTPAGLNMLTIFVSRASTLKYENVPDDERPTPDELSQWQRMFDHLFQLLAPHFVFLFPSVRQAVDANVTIMNIPDIDRIDQHTWQFFASVGSQSASEQQQILVTSLRERVLDNISSVAKGWIVDEETRRLRLANVNLFLRSLGLDSSQISL</sequence>
<dbReference type="FunCoup" id="K5UK72">
    <property type="interactions" value="127"/>
</dbReference>
<dbReference type="HOGENOM" id="CLU_012622_0_0_1"/>
<name>K5UK72_PHACS</name>
<dbReference type="EMBL" id="JH930479">
    <property type="protein sequence ID" value="EKM49996.1"/>
    <property type="molecule type" value="Genomic_DNA"/>
</dbReference>
<evidence type="ECO:0000313" key="10">
    <source>
        <dbReference type="Proteomes" id="UP000008370"/>
    </source>
</evidence>
<evidence type="ECO:0000256" key="1">
    <source>
        <dbReference type="ARBA" id="ARBA00004123"/>
    </source>
</evidence>
<evidence type="ECO:0000259" key="8">
    <source>
        <dbReference type="Pfam" id="PF09770"/>
    </source>
</evidence>
<dbReference type="GeneID" id="18918823"/>
<dbReference type="AlphaFoldDB" id="K5UK72"/>
<dbReference type="GO" id="GO:0005634">
    <property type="term" value="C:nucleus"/>
    <property type="evidence" value="ECO:0007669"/>
    <property type="project" value="UniProtKB-SubCell"/>
</dbReference>
<dbReference type="GO" id="GO:0033962">
    <property type="term" value="P:P-body assembly"/>
    <property type="evidence" value="ECO:0007669"/>
    <property type="project" value="TreeGrafter"/>
</dbReference>
<dbReference type="OrthoDB" id="74835at2759"/>
<dbReference type="STRING" id="650164.K5UK72"/>
<dbReference type="PANTHER" id="PTHR21551">
    <property type="entry name" value="TOPOISOMERASE II-ASSOCIATED PROTEIN PAT1"/>
    <property type="match status" value="1"/>
</dbReference>
<dbReference type="GO" id="GO:0003723">
    <property type="term" value="F:RNA binding"/>
    <property type="evidence" value="ECO:0007669"/>
    <property type="project" value="UniProtKB-KW"/>
</dbReference>
<evidence type="ECO:0000256" key="6">
    <source>
        <dbReference type="ARBA" id="ARBA00023242"/>
    </source>
</evidence>
<keyword evidence="6" id="KW-0539">Nucleus</keyword>
<feature type="region of interest" description="Disordered" evidence="7">
    <location>
        <begin position="43"/>
        <end position="122"/>
    </location>
</feature>
<feature type="compositionally biased region" description="Low complexity" evidence="7">
    <location>
        <begin position="212"/>
        <end position="228"/>
    </location>
</feature>